<sequence>MKHYFDLFNQELEKLSRLDREYDRIYCELTRISEERRKVKYNLERLEKIKSLAEQKTPSAWQWLYLGQSRDFPEYEWSEAWTFTMAGFLFYITLAELRNPEKGRYFVKIQGIRNGDAFYLQHVYTLRQLNRYFDDIEKARKCVKQWQSRLLKDYEAELDLEMSVKKIIQREMVDNKEKGELNNR</sequence>
<feature type="coiled-coil region" evidence="1">
    <location>
        <begin position="29"/>
        <end position="56"/>
    </location>
</feature>
<keyword evidence="3" id="KW-1185">Reference proteome</keyword>
<evidence type="ECO:0000313" key="2">
    <source>
        <dbReference type="EMBL" id="AEG61943.1"/>
    </source>
</evidence>
<evidence type="ECO:0000313" key="3">
    <source>
        <dbReference type="Proteomes" id="UP000009234"/>
    </source>
</evidence>
<reference evidence="3" key="1">
    <citation type="submission" date="2011-05" db="EMBL/GenBank/DDBJ databases">
        <title>Complete sequence of Desulfotomaculum ruminis DSM 2154.</title>
        <authorList>
            <person name="Lucas S."/>
            <person name="Copeland A."/>
            <person name="Lapidus A."/>
            <person name="Cheng J.-F."/>
            <person name="Goodwin L."/>
            <person name="Pitluck S."/>
            <person name="Lu M."/>
            <person name="Detter J.C."/>
            <person name="Han C."/>
            <person name="Tapia R."/>
            <person name="Land M."/>
            <person name="Hauser L."/>
            <person name="Kyrpides N."/>
            <person name="Ivanova N."/>
            <person name="Mikhailova N."/>
            <person name="Pagani I."/>
            <person name="Stams A.J.M."/>
            <person name="Plugge C.M."/>
            <person name="Muyzer G."/>
            <person name="Kuever J."/>
            <person name="Parshina S.N."/>
            <person name="Ivanova A.E."/>
            <person name="Nazina T.N."/>
            <person name="Brambilla E."/>
            <person name="Spring S."/>
            <person name="Klenk H.-P."/>
            <person name="Woyke T."/>
        </authorList>
    </citation>
    <scope>NUCLEOTIDE SEQUENCE [LARGE SCALE GENOMIC DNA]</scope>
    <source>
        <strain evidence="3">ATCC 23193 / DSM 2154 / NCIB 8452 / DL</strain>
    </source>
</reference>
<dbReference type="AlphaFoldDB" id="F6DPZ9"/>
<name>F6DPZ9_DESRL</name>
<dbReference type="EMBL" id="CP002780">
    <property type="protein sequence ID" value="AEG61943.1"/>
    <property type="molecule type" value="Genomic_DNA"/>
</dbReference>
<protein>
    <submittedName>
        <fullName evidence="2">Uncharacterized protein</fullName>
    </submittedName>
</protein>
<dbReference type="Proteomes" id="UP000009234">
    <property type="component" value="Chromosome"/>
</dbReference>
<evidence type="ECO:0000256" key="1">
    <source>
        <dbReference type="SAM" id="Coils"/>
    </source>
</evidence>
<proteinExistence type="predicted"/>
<dbReference type="KEGG" id="dru:Desru_3743"/>
<dbReference type="RefSeq" id="WP_013843688.1">
    <property type="nucleotide sequence ID" value="NC_015589.1"/>
</dbReference>
<keyword evidence="1" id="KW-0175">Coiled coil</keyword>
<reference evidence="2 3" key="2">
    <citation type="journal article" date="2012" name="Stand. Genomic Sci.">
        <title>Complete genome sequence of the sulfate-reducing firmicute Desulfotomaculum ruminis type strain (DL(T)).</title>
        <authorList>
            <person name="Spring S."/>
            <person name="Visser M."/>
            <person name="Lu M."/>
            <person name="Copeland A."/>
            <person name="Lapidus A."/>
            <person name="Lucas S."/>
            <person name="Cheng J.F."/>
            <person name="Han C."/>
            <person name="Tapia R."/>
            <person name="Goodwin L.A."/>
            <person name="Pitluck S."/>
            <person name="Ivanova N."/>
            <person name="Land M."/>
            <person name="Hauser L."/>
            <person name="Larimer F."/>
            <person name="Rohde M."/>
            <person name="Goker M."/>
            <person name="Detter J.C."/>
            <person name="Kyrpides N.C."/>
            <person name="Woyke T."/>
            <person name="Schaap P.J."/>
            <person name="Plugge C.M."/>
            <person name="Muyzer G."/>
            <person name="Kuever J."/>
            <person name="Pereira I.A."/>
            <person name="Parshina S.N."/>
            <person name="Bernier-Latmani R."/>
            <person name="Stams A.J."/>
            <person name="Klenk H.P."/>
        </authorList>
    </citation>
    <scope>NUCLEOTIDE SEQUENCE [LARGE SCALE GENOMIC DNA]</scope>
    <source>
        <strain evidence="3">ATCC 23193 / DSM 2154 / NCIB 8452 / DL</strain>
    </source>
</reference>
<gene>
    <name evidence="2" type="ordered locus">Desru_3743</name>
</gene>
<accession>F6DPZ9</accession>
<organism evidence="2 3">
    <name type="scientific">Desulforamulus ruminis (strain ATCC 23193 / DSM 2154 / NCIMB 8452 / DL)</name>
    <name type="common">Desulfotomaculum ruminis</name>
    <dbReference type="NCBI Taxonomy" id="696281"/>
    <lineage>
        <taxon>Bacteria</taxon>
        <taxon>Bacillati</taxon>
        <taxon>Bacillota</taxon>
        <taxon>Clostridia</taxon>
        <taxon>Eubacteriales</taxon>
        <taxon>Peptococcaceae</taxon>
        <taxon>Desulforamulus</taxon>
    </lineage>
</organism>
<dbReference type="HOGENOM" id="CLU_1465990_0_0_9"/>